<sequence length="77" mass="8709">MKFRYSWQEVEVPPRLELVDRVCKNSVALVVFDPETQTWEWTRYTTPTLHGAPAASGSTSQGPSEAMRQVLEGLRDA</sequence>
<organism evidence="1 2">
    <name type="scientific">Anatilimnocola aggregata</name>
    <dbReference type="NCBI Taxonomy" id="2528021"/>
    <lineage>
        <taxon>Bacteria</taxon>
        <taxon>Pseudomonadati</taxon>
        <taxon>Planctomycetota</taxon>
        <taxon>Planctomycetia</taxon>
        <taxon>Pirellulales</taxon>
        <taxon>Pirellulaceae</taxon>
        <taxon>Anatilimnocola</taxon>
    </lineage>
</organism>
<dbReference type="EMBL" id="CP036274">
    <property type="protein sequence ID" value="QDU26455.1"/>
    <property type="molecule type" value="Genomic_DNA"/>
</dbReference>
<accession>A0A517Y8D9</accession>
<evidence type="ECO:0000313" key="1">
    <source>
        <dbReference type="EMBL" id="QDU26455.1"/>
    </source>
</evidence>
<dbReference type="KEGG" id="aagg:ETAA8_15330"/>
<proteinExistence type="predicted"/>
<reference evidence="1 2" key="1">
    <citation type="submission" date="2019-02" db="EMBL/GenBank/DDBJ databases">
        <title>Deep-cultivation of Planctomycetes and their phenomic and genomic characterization uncovers novel biology.</title>
        <authorList>
            <person name="Wiegand S."/>
            <person name="Jogler M."/>
            <person name="Boedeker C."/>
            <person name="Pinto D."/>
            <person name="Vollmers J."/>
            <person name="Rivas-Marin E."/>
            <person name="Kohn T."/>
            <person name="Peeters S.H."/>
            <person name="Heuer A."/>
            <person name="Rast P."/>
            <person name="Oberbeckmann S."/>
            <person name="Bunk B."/>
            <person name="Jeske O."/>
            <person name="Meyerdierks A."/>
            <person name="Storesund J.E."/>
            <person name="Kallscheuer N."/>
            <person name="Luecker S."/>
            <person name="Lage O.M."/>
            <person name="Pohl T."/>
            <person name="Merkel B.J."/>
            <person name="Hornburger P."/>
            <person name="Mueller R.-W."/>
            <person name="Bruemmer F."/>
            <person name="Labrenz M."/>
            <person name="Spormann A.M."/>
            <person name="Op den Camp H."/>
            <person name="Overmann J."/>
            <person name="Amann R."/>
            <person name="Jetten M.S.M."/>
            <person name="Mascher T."/>
            <person name="Medema M.H."/>
            <person name="Devos D.P."/>
            <person name="Kaster A.-K."/>
            <person name="Ovreas L."/>
            <person name="Rohde M."/>
            <person name="Galperin M.Y."/>
            <person name="Jogler C."/>
        </authorList>
    </citation>
    <scope>NUCLEOTIDE SEQUENCE [LARGE SCALE GENOMIC DNA]</scope>
    <source>
        <strain evidence="1 2">ETA_A8</strain>
    </source>
</reference>
<dbReference type="Proteomes" id="UP000315017">
    <property type="component" value="Chromosome"/>
</dbReference>
<name>A0A517Y8D9_9BACT</name>
<gene>
    <name evidence="1" type="ORF">ETAA8_15330</name>
</gene>
<evidence type="ECO:0000313" key="2">
    <source>
        <dbReference type="Proteomes" id="UP000315017"/>
    </source>
</evidence>
<dbReference type="AlphaFoldDB" id="A0A517Y8D9"/>
<protein>
    <submittedName>
        <fullName evidence="1">Uncharacterized protein</fullName>
    </submittedName>
</protein>
<dbReference type="RefSeq" id="WP_145087043.1">
    <property type="nucleotide sequence ID" value="NZ_CP036274.1"/>
</dbReference>
<keyword evidence="2" id="KW-1185">Reference proteome</keyword>